<name>A0ABV0JDP8_9CYAN</name>
<keyword evidence="3" id="KW-1185">Reference proteome</keyword>
<proteinExistence type="predicted"/>
<protein>
    <submittedName>
        <fullName evidence="2">Uncharacterized protein</fullName>
    </submittedName>
</protein>
<dbReference type="EMBL" id="JAMPKM010000017">
    <property type="protein sequence ID" value="MEP0819918.1"/>
    <property type="molecule type" value="Genomic_DNA"/>
</dbReference>
<dbReference type="Proteomes" id="UP001464891">
    <property type="component" value="Unassembled WGS sequence"/>
</dbReference>
<dbReference type="RefSeq" id="WP_190432942.1">
    <property type="nucleotide sequence ID" value="NZ_JAMPKM010000017.1"/>
</dbReference>
<evidence type="ECO:0000256" key="1">
    <source>
        <dbReference type="SAM" id="MobiDB-lite"/>
    </source>
</evidence>
<organism evidence="2 3">
    <name type="scientific">Trichocoleus desertorum GB2-A4</name>
    <dbReference type="NCBI Taxonomy" id="2933944"/>
    <lineage>
        <taxon>Bacteria</taxon>
        <taxon>Bacillati</taxon>
        <taxon>Cyanobacteriota</taxon>
        <taxon>Cyanophyceae</taxon>
        <taxon>Leptolyngbyales</taxon>
        <taxon>Trichocoleusaceae</taxon>
        <taxon>Trichocoleus</taxon>
    </lineage>
</organism>
<evidence type="ECO:0000313" key="2">
    <source>
        <dbReference type="EMBL" id="MEP0819918.1"/>
    </source>
</evidence>
<evidence type="ECO:0000313" key="3">
    <source>
        <dbReference type="Proteomes" id="UP001464891"/>
    </source>
</evidence>
<feature type="region of interest" description="Disordered" evidence="1">
    <location>
        <begin position="26"/>
        <end position="46"/>
    </location>
</feature>
<dbReference type="PROSITE" id="PS51257">
    <property type="entry name" value="PROKAR_LIPOPROTEIN"/>
    <property type="match status" value="1"/>
</dbReference>
<accession>A0ABV0JDP8</accession>
<gene>
    <name evidence="2" type="ORF">NC998_22705</name>
</gene>
<comment type="caution">
    <text evidence="2">The sequence shown here is derived from an EMBL/GenBank/DDBJ whole genome shotgun (WGS) entry which is preliminary data.</text>
</comment>
<reference evidence="2 3" key="1">
    <citation type="submission" date="2022-04" db="EMBL/GenBank/DDBJ databases">
        <title>Positive selection, recombination, and allopatry shape intraspecific diversity of widespread and dominant cyanobacteria.</title>
        <authorList>
            <person name="Wei J."/>
            <person name="Shu W."/>
            <person name="Hu C."/>
        </authorList>
    </citation>
    <scope>NUCLEOTIDE SEQUENCE [LARGE SCALE GENOMIC DNA]</scope>
    <source>
        <strain evidence="2 3">GB2-A4</strain>
    </source>
</reference>
<feature type="compositionally biased region" description="Low complexity" evidence="1">
    <location>
        <begin position="31"/>
        <end position="45"/>
    </location>
</feature>
<sequence>MNRLQQLVSFTATALVLVGCAGGDRTAQQNPTPASPSVASSTQTVKTQPIAQQNFSKPIVPPVPVVKTVPVPGLVQPTNATARLPQIASGRRDPFAAVVTSPVVVPGPVTSTSTATRPIPQVAPVPRVVRTAPARPAPSQPAPAPVFAAAPLPQLQPSSPNFTTVPLPPPAPFPGVVPLPPTSVANVIEVTGVVQVGQKVSAIIKVPAESTSRYVSEGEYLAGGILVKRIELGTREEPLVVLEQNGVEIVKSVGSAGNTVARAF</sequence>